<sequence length="174" mass="20237">MKTLTGKHINLRALELADLTFLYTIENDESYWSVSNTQKPFSKFLLQQYLENAHQDIYQAKQLRLLIEESKTTNSVGLIDLFDYEPKHRRAGIGILISPNNENKGYASEALEILINYAFTHLDLHQIHANITEDNIKSIALFEKFGFKKIGLKKDWIFINGKFKNELLYQLIND</sequence>
<dbReference type="PROSITE" id="PS51186">
    <property type="entry name" value="GNAT"/>
    <property type="match status" value="1"/>
</dbReference>
<dbReference type="PANTHER" id="PTHR43415:SF3">
    <property type="entry name" value="GNAT-FAMILY ACETYLTRANSFERASE"/>
    <property type="match status" value="1"/>
</dbReference>
<proteinExistence type="predicted"/>
<dbReference type="InterPro" id="IPR016181">
    <property type="entry name" value="Acyl_CoA_acyltransferase"/>
</dbReference>
<dbReference type="OrthoDB" id="893030at2"/>
<dbReference type="InterPro" id="IPR000182">
    <property type="entry name" value="GNAT_dom"/>
</dbReference>
<dbReference type="SUPFAM" id="SSF55729">
    <property type="entry name" value="Acyl-CoA N-acyltransferases (Nat)"/>
    <property type="match status" value="1"/>
</dbReference>
<gene>
    <name evidence="2" type="ORF">LPB138_00030</name>
</gene>
<evidence type="ECO:0000259" key="1">
    <source>
        <dbReference type="PROSITE" id="PS51186"/>
    </source>
</evidence>
<dbReference type="RefSeq" id="WP_070235301.1">
    <property type="nucleotide sequence ID" value="NZ_CP017478.1"/>
</dbReference>
<dbReference type="Pfam" id="PF13302">
    <property type="entry name" value="Acetyltransf_3"/>
    <property type="match status" value="1"/>
</dbReference>
<keyword evidence="3" id="KW-1185">Reference proteome</keyword>
<dbReference type="PANTHER" id="PTHR43415">
    <property type="entry name" value="SPERMIDINE N(1)-ACETYLTRANSFERASE"/>
    <property type="match status" value="1"/>
</dbReference>
<reference evidence="2 3" key="1">
    <citation type="submission" date="2016-10" db="EMBL/GenBank/DDBJ databases">
        <title>Lutibacter sp. LPB0138, isolated from marine gastropod.</title>
        <authorList>
            <person name="Kim E."/>
            <person name="Yi H."/>
        </authorList>
    </citation>
    <scope>NUCLEOTIDE SEQUENCE [LARGE SCALE GENOMIC DNA]</scope>
    <source>
        <strain evidence="2 3">LPB0138</strain>
    </source>
</reference>
<name>A0A1D8P3R3_9FLAO</name>
<dbReference type="EMBL" id="CP017478">
    <property type="protein sequence ID" value="AOW19171.1"/>
    <property type="molecule type" value="Genomic_DNA"/>
</dbReference>
<evidence type="ECO:0000313" key="2">
    <source>
        <dbReference type="EMBL" id="AOW19171.1"/>
    </source>
</evidence>
<evidence type="ECO:0000313" key="3">
    <source>
        <dbReference type="Proteomes" id="UP000176050"/>
    </source>
</evidence>
<dbReference type="AlphaFoldDB" id="A0A1D8P3R3"/>
<organism evidence="2 3">
    <name type="scientific">Urechidicola croceus</name>
    <dbReference type="NCBI Taxonomy" id="1850246"/>
    <lineage>
        <taxon>Bacteria</taxon>
        <taxon>Pseudomonadati</taxon>
        <taxon>Bacteroidota</taxon>
        <taxon>Flavobacteriia</taxon>
        <taxon>Flavobacteriales</taxon>
        <taxon>Flavobacteriaceae</taxon>
        <taxon>Urechidicola</taxon>
    </lineage>
</organism>
<keyword evidence="2" id="KW-0808">Transferase</keyword>
<protein>
    <submittedName>
        <fullName evidence="2">GNAT family N-acetyltransferase</fullName>
    </submittedName>
</protein>
<dbReference type="Gene3D" id="3.40.630.30">
    <property type="match status" value="1"/>
</dbReference>
<dbReference type="KEGG" id="lul:LPB138_00030"/>
<accession>A0A1D8P3R3</accession>
<dbReference type="GO" id="GO:0016747">
    <property type="term" value="F:acyltransferase activity, transferring groups other than amino-acyl groups"/>
    <property type="evidence" value="ECO:0007669"/>
    <property type="project" value="InterPro"/>
</dbReference>
<dbReference type="Proteomes" id="UP000176050">
    <property type="component" value="Chromosome"/>
</dbReference>
<dbReference type="STRING" id="1850246.LPB138_00030"/>
<feature type="domain" description="N-acetyltransferase" evidence="1">
    <location>
        <begin position="9"/>
        <end position="174"/>
    </location>
</feature>